<evidence type="ECO:0000313" key="3">
    <source>
        <dbReference type="EMBL" id="MEE4545942.1"/>
    </source>
</evidence>
<dbReference type="EMBL" id="JAZEWV010000037">
    <property type="protein sequence ID" value="MEE4545942.1"/>
    <property type="molecule type" value="Genomic_DNA"/>
</dbReference>
<dbReference type="InterPro" id="IPR058407">
    <property type="entry name" value="DUF8094"/>
</dbReference>
<comment type="caution">
    <text evidence="3">The sequence shown here is derived from an EMBL/GenBank/DDBJ whole genome shotgun (WGS) entry which is preliminary data.</text>
</comment>
<evidence type="ECO:0000313" key="4">
    <source>
        <dbReference type="Proteomes" id="UP001344658"/>
    </source>
</evidence>
<evidence type="ECO:0000259" key="2">
    <source>
        <dbReference type="Pfam" id="PF26366"/>
    </source>
</evidence>
<accession>A0ABU7PJC9</accession>
<feature type="signal peptide" evidence="1">
    <location>
        <begin position="1"/>
        <end position="22"/>
    </location>
</feature>
<gene>
    <name evidence="3" type="ORF">V2S66_28720</name>
</gene>
<sequence length="326" mass="34319">MIRRRLCLGAAAVALAVPLAGCVTVHGERENVPSVRPAEAARVVAHFTAVNNQATRTYGERYIRQIEAGPLGAIDSAGIRSAHSQHPEGARSSSPLVLSDTRFLIPRQVGWPKFFVADSATNRANGSRWLLLFRRDSAAQPWMADYLAVISPQALPRLATDQDGYLLPVPAAQTGLLVPPGQLSAAYSAYLQSGTDARDFAPGGSTTQLRADRAARARTANSVTQYADQADTAGDFAPAALRTKDGGALVFFGTRHQSRSTYRAGYDLTIDAGTRALMTGAPKTSVTLSHVGQQLVTVPRTAAGGAAAGRVEFVSRLVGLVGAQGA</sequence>
<reference evidence="3 4" key="1">
    <citation type="submission" date="2023-12" db="EMBL/GenBank/DDBJ databases">
        <title>Streptomyces sp. V4-01.</title>
        <authorList>
            <person name="Somphong A."/>
            <person name="Phongsopitanun W."/>
        </authorList>
    </citation>
    <scope>NUCLEOTIDE SEQUENCE [LARGE SCALE GENOMIC DNA]</scope>
    <source>
        <strain evidence="3 4">V4-01</strain>
    </source>
</reference>
<protein>
    <recommendedName>
        <fullName evidence="2">DUF8094 domain-containing protein</fullName>
    </recommendedName>
</protein>
<keyword evidence="4" id="KW-1185">Reference proteome</keyword>
<feature type="domain" description="DUF8094" evidence="2">
    <location>
        <begin position="32"/>
        <end position="318"/>
    </location>
</feature>
<evidence type="ECO:0000256" key="1">
    <source>
        <dbReference type="SAM" id="SignalP"/>
    </source>
</evidence>
<name>A0ABU7PJC9_9ACTN</name>
<dbReference type="Pfam" id="PF26366">
    <property type="entry name" value="DUF8094"/>
    <property type="match status" value="1"/>
</dbReference>
<organism evidence="3 4">
    <name type="scientific">Actinacidiphila polyblastidii</name>
    <dbReference type="NCBI Taxonomy" id="3110430"/>
    <lineage>
        <taxon>Bacteria</taxon>
        <taxon>Bacillati</taxon>
        <taxon>Actinomycetota</taxon>
        <taxon>Actinomycetes</taxon>
        <taxon>Kitasatosporales</taxon>
        <taxon>Streptomycetaceae</taxon>
        <taxon>Actinacidiphila</taxon>
    </lineage>
</organism>
<proteinExistence type="predicted"/>
<feature type="chain" id="PRO_5045530501" description="DUF8094 domain-containing protein" evidence="1">
    <location>
        <begin position="23"/>
        <end position="326"/>
    </location>
</feature>
<keyword evidence="1" id="KW-0732">Signal</keyword>
<dbReference type="Proteomes" id="UP001344658">
    <property type="component" value="Unassembled WGS sequence"/>
</dbReference>
<dbReference type="RefSeq" id="WP_330799647.1">
    <property type="nucleotide sequence ID" value="NZ_JAZEWV010000037.1"/>
</dbReference>